<dbReference type="PANTHER" id="PTHR46124">
    <property type="entry name" value="D-AMINOACYL-TRNA DEACYLASE"/>
    <property type="match status" value="1"/>
</dbReference>
<dbReference type="GO" id="GO:0005829">
    <property type="term" value="C:cytosol"/>
    <property type="evidence" value="ECO:0007669"/>
    <property type="project" value="TreeGrafter"/>
</dbReference>
<accession>A0A9D1LD88</accession>
<organism evidence="4 5">
    <name type="scientific">Candidatus Pullichristensenella excrementigallinarum</name>
    <dbReference type="NCBI Taxonomy" id="2840907"/>
    <lineage>
        <taxon>Bacteria</taxon>
        <taxon>Bacillati</taxon>
        <taxon>Bacillota</taxon>
        <taxon>Clostridia</taxon>
        <taxon>Candidatus Pullichristensenella</taxon>
    </lineage>
</organism>
<feature type="binding site" evidence="3">
    <location>
        <position position="208"/>
    </location>
    <ligand>
        <name>a divalent metal cation</name>
        <dbReference type="ChEBI" id="CHEBI:60240"/>
        <label>1</label>
    </ligand>
</feature>
<name>A0A9D1LD88_9FIRM</name>
<dbReference type="GO" id="GO:0046872">
    <property type="term" value="F:metal ion binding"/>
    <property type="evidence" value="ECO:0007669"/>
    <property type="project" value="UniProtKB-KW"/>
</dbReference>
<dbReference type="NCBIfam" id="TIGR00010">
    <property type="entry name" value="YchF/TatD family DNA exonuclease"/>
    <property type="match status" value="1"/>
</dbReference>
<evidence type="ECO:0000256" key="2">
    <source>
        <dbReference type="ARBA" id="ARBA00022801"/>
    </source>
</evidence>
<gene>
    <name evidence="4" type="ORF">IAB02_07815</name>
</gene>
<dbReference type="FunFam" id="3.20.20.140:FF:000005">
    <property type="entry name" value="TatD family hydrolase"/>
    <property type="match status" value="1"/>
</dbReference>
<dbReference type="GO" id="GO:0016788">
    <property type="term" value="F:hydrolase activity, acting on ester bonds"/>
    <property type="evidence" value="ECO:0007669"/>
    <property type="project" value="InterPro"/>
</dbReference>
<protein>
    <submittedName>
        <fullName evidence="4">TatD family hydrolase</fullName>
    </submittedName>
</protein>
<reference evidence="4" key="2">
    <citation type="journal article" date="2021" name="PeerJ">
        <title>Extensive microbial diversity within the chicken gut microbiome revealed by metagenomics and culture.</title>
        <authorList>
            <person name="Gilroy R."/>
            <person name="Ravi A."/>
            <person name="Getino M."/>
            <person name="Pursley I."/>
            <person name="Horton D.L."/>
            <person name="Alikhan N.F."/>
            <person name="Baker D."/>
            <person name="Gharbi K."/>
            <person name="Hall N."/>
            <person name="Watson M."/>
            <person name="Adriaenssens E.M."/>
            <person name="Foster-Nyarko E."/>
            <person name="Jarju S."/>
            <person name="Secka A."/>
            <person name="Antonio M."/>
            <person name="Oren A."/>
            <person name="Chaudhuri R.R."/>
            <person name="La Ragione R."/>
            <person name="Hildebrand F."/>
            <person name="Pallen M.J."/>
        </authorList>
    </citation>
    <scope>NUCLEOTIDE SEQUENCE</scope>
    <source>
        <strain evidence="4">ChiHcec3-11533</strain>
    </source>
</reference>
<dbReference type="CDD" id="cd01310">
    <property type="entry name" value="TatD_DNAse"/>
    <property type="match status" value="1"/>
</dbReference>
<evidence type="ECO:0000313" key="5">
    <source>
        <dbReference type="Proteomes" id="UP000824072"/>
    </source>
</evidence>
<dbReference type="InterPro" id="IPR015991">
    <property type="entry name" value="TatD/YcfH-like"/>
</dbReference>
<dbReference type="Proteomes" id="UP000824072">
    <property type="component" value="Unassembled WGS sequence"/>
</dbReference>
<dbReference type="EMBL" id="DVMU01000180">
    <property type="protein sequence ID" value="HIU34452.1"/>
    <property type="molecule type" value="Genomic_DNA"/>
</dbReference>
<dbReference type="PANTHER" id="PTHR46124:SF2">
    <property type="entry name" value="D-AMINOACYL-TRNA DEACYLASE"/>
    <property type="match status" value="1"/>
</dbReference>
<feature type="binding site" evidence="3">
    <location>
        <position position="95"/>
    </location>
    <ligand>
        <name>a divalent metal cation</name>
        <dbReference type="ChEBI" id="CHEBI:60240"/>
        <label>1</label>
    </ligand>
</feature>
<feature type="binding site" evidence="3">
    <location>
        <position position="7"/>
    </location>
    <ligand>
        <name>a divalent metal cation</name>
        <dbReference type="ChEBI" id="CHEBI:60240"/>
        <label>1</label>
    </ligand>
</feature>
<dbReference type="SUPFAM" id="SSF51556">
    <property type="entry name" value="Metallo-dependent hydrolases"/>
    <property type="match status" value="1"/>
</dbReference>
<evidence type="ECO:0000313" key="4">
    <source>
        <dbReference type="EMBL" id="HIU34452.1"/>
    </source>
</evidence>
<sequence length="259" mass="29832">MRIFDAHAHLAGERFREDFPEVLARMRENQVEFCMLVSDPAEEESDLERACALSGELGFPLAVGVHPHNAKAYSPEIERTLAQCVRQGGVCCLGEIGLDYHYDLSPRETQRQVLQRQLDLALEWNLPVQFHIREAHGDAMEILAERRREGRLPRGVMHCFSGSWETAKFYLHLGLYLSLSGTVTFKNAAKLLEVAKNVPADRLFVETDCPYMSPEPMRGRRNEPAFVRYTFERVAALREENPEAFARRLRENFRELYGY</sequence>
<dbReference type="InterPro" id="IPR001130">
    <property type="entry name" value="TatD-like"/>
</dbReference>
<keyword evidence="2 4" id="KW-0378">Hydrolase</keyword>
<feature type="binding site" evidence="3">
    <location>
        <position position="158"/>
    </location>
    <ligand>
        <name>a divalent metal cation</name>
        <dbReference type="ChEBI" id="CHEBI:60240"/>
        <label>2</label>
    </ligand>
</feature>
<feature type="binding site" evidence="3">
    <location>
        <position position="9"/>
    </location>
    <ligand>
        <name>a divalent metal cation</name>
        <dbReference type="ChEBI" id="CHEBI:60240"/>
        <label>1</label>
    </ligand>
</feature>
<dbReference type="Gene3D" id="3.20.20.140">
    <property type="entry name" value="Metal-dependent hydrolases"/>
    <property type="match status" value="1"/>
</dbReference>
<dbReference type="InterPro" id="IPR032466">
    <property type="entry name" value="Metal_Hydrolase"/>
</dbReference>
<comment type="caution">
    <text evidence="4">The sequence shown here is derived from an EMBL/GenBank/DDBJ whole genome shotgun (WGS) entry which is preliminary data.</text>
</comment>
<dbReference type="PIRSF" id="PIRSF005902">
    <property type="entry name" value="DNase_TatD"/>
    <property type="match status" value="1"/>
</dbReference>
<dbReference type="Pfam" id="PF01026">
    <property type="entry name" value="TatD_DNase"/>
    <property type="match status" value="1"/>
</dbReference>
<keyword evidence="1 3" id="KW-0479">Metal-binding</keyword>
<feature type="binding site" evidence="3">
    <location>
        <position position="131"/>
    </location>
    <ligand>
        <name>a divalent metal cation</name>
        <dbReference type="ChEBI" id="CHEBI:60240"/>
        <label>2</label>
    </ligand>
</feature>
<dbReference type="AlphaFoldDB" id="A0A9D1LD88"/>
<evidence type="ECO:0000256" key="3">
    <source>
        <dbReference type="PIRSR" id="PIRSR005902-1"/>
    </source>
</evidence>
<reference evidence="4" key="1">
    <citation type="submission" date="2020-10" db="EMBL/GenBank/DDBJ databases">
        <authorList>
            <person name="Gilroy R."/>
        </authorList>
    </citation>
    <scope>NUCLEOTIDE SEQUENCE</scope>
    <source>
        <strain evidence="4">ChiHcec3-11533</strain>
    </source>
</reference>
<proteinExistence type="predicted"/>
<evidence type="ECO:0000256" key="1">
    <source>
        <dbReference type="ARBA" id="ARBA00022723"/>
    </source>
</evidence>
<dbReference type="GO" id="GO:0004536">
    <property type="term" value="F:DNA nuclease activity"/>
    <property type="evidence" value="ECO:0007669"/>
    <property type="project" value="InterPro"/>
</dbReference>